<feature type="transmembrane region" description="Helical" evidence="1">
    <location>
        <begin position="72"/>
        <end position="93"/>
    </location>
</feature>
<sequence length="182" mass="20290">MTTTSATTSTGPKGFRWLYLILGIVLFVFGVGIIRHPVASYFGLAMYFSIIIIVIGISEIMNAFAGGNSRHWGWGLFIGLLDLVIGFVLLIHPIIAEDILPYIVGFILMFKSIDYIAESLQMSSLRIRGWGWIFIAGIITLFFSFMIVFYPLFGVFNIIIWTGLSFIFAGISSFVYAFVGRG</sequence>
<dbReference type="PANTHER" id="PTHR34989">
    <property type="entry name" value="PROTEIN HDED"/>
    <property type="match status" value="1"/>
</dbReference>
<feature type="transmembrane region" description="Helical" evidence="1">
    <location>
        <begin position="40"/>
        <end position="60"/>
    </location>
</feature>
<evidence type="ECO:0000256" key="1">
    <source>
        <dbReference type="SAM" id="Phobius"/>
    </source>
</evidence>
<feature type="transmembrane region" description="Helical" evidence="1">
    <location>
        <begin position="158"/>
        <end position="179"/>
    </location>
</feature>
<accession>A0A3Q9IM21</accession>
<dbReference type="KEGG" id="buy:D8S85_04955"/>
<keyword evidence="1" id="KW-0472">Membrane</keyword>
<feature type="transmembrane region" description="Helical" evidence="1">
    <location>
        <begin position="17"/>
        <end position="34"/>
    </location>
</feature>
<keyword evidence="1" id="KW-0812">Transmembrane</keyword>
<dbReference type="InterPro" id="IPR005325">
    <property type="entry name" value="DUF308_memb"/>
</dbReference>
<keyword evidence="3" id="KW-1185">Reference proteome</keyword>
<dbReference type="PANTHER" id="PTHR34989:SF1">
    <property type="entry name" value="PROTEIN HDED"/>
    <property type="match status" value="1"/>
</dbReference>
<protein>
    <recommendedName>
        <fullName evidence="4">HdeD family acid-resistance protein</fullName>
    </recommendedName>
</protein>
<dbReference type="OrthoDB" id="7059775at2"/>
<dbReference type="Proteomes" id="UP000270673">
    <property type="component" value="Chromosome"/>
</dbReference>
<proteinExistence type="predicted"/>
<evidence type="ECO:0000313" key="3">
    <source>
        <dbReference type="Proteomes" id="UP000270673"/>
    </source>
</evidence>
<gene>
    <name evidence="2" type="ORF">D8S85_04955</name>
</gene>
<dbReference type="RefSeq" id="WP_106624982.1">
    <property type="nucleotide sequence ID" value="NZ_CP032819.1"/>
</dbReference>
<dbReference type="Pfam" id="PF03729">
    <property type="entry name" value="DUF308"/>
    <property type="match status" value="1"/>
</dbReference>
<keyword evidence="1" id="KW-1133">Transmembrane helix</keyword>
<feature type="transmembrane region" description="Helical" evidence="1">
    <location>
        <begin position="129"/>
        <end position="152"/>
    </location>
</feature>
<reference evidence="2 3" key="1">
    <citation type="submission" date="2018-10" db="EMBL/GenBank/DDBJ databases">
        <title>Butyricimonas faecalis sp. nov., isolated from human faeces and emended description of the genus Butyricimonas.</title>
        <authorList>
            <person name="Le Roy T."/>
            <person name="Van der Smissen P."/>
            <person name="Paquot A."/>
            <person name="Delzenne N."/>
            <person name="Muccioli G."/>
            <person name="Collet J.-F."/>
            <person name="Cani P.D."/>
        </authorList>
    </citation>
    <scope>NUCLEOTIDE SEQUENCE [LARGE SCALE GENOMIC DNA]</scope>
    <source>
        <strain evidence="2 3">H184</strain>
    </source>
</reference>
<dbReference type="GO" id="GO:0005886">
    <property type="term" value="C:plasma membrane"/>
    <property type="evidence" value="ECO:0007669"/>
    <property type="project" value="TreeGrafter"/>
</dbReference>
<dbReference type="InterPro" id="IPR052712">
    <property type="entry name" value="Acid_resist_chaperone_HdeD"/>
</dbReference>
<name>A0A3Q9IM21_9BACT</name>
<dbReference type="AlphaFoldDB" id="A0A3Q9IM21"/>
<evidence type="ECO:0008006" key="4">
    <source>
        <dbReference type="Google" id="ProtNLM"/>
    </source>
</evidence>
<evidence type="ECO:0000313" key="2">
    <source>
        <dbReference type="EMBL" id="AZS28968.1"/>
    </source>
</evidence>
<feature type="transmembrane region" description="Helical" evidence="1">
    <location>
        <begin position="99"/>
        <end position="117"/>
    </location>
</feature>
<dbReference type="EMBL" id="CP032819">
    <property type="protein sequence ID" value="AZS28968.1"/>
    <property type="molecule type" value="Genomic_DNA"/>
</dbReference>
<organism evidence="2 3">
    <name type="scientific">Butyricimonas faecalis</name>
    <dbReference type="NCBI Taxonomy" id="2093856"/>
    <lineage>
        <taxon>Bacteria</taxon>
        <taxon>Pseudomonadati</taxon>
        <taxon>Bacteroidota</taxon>
        <taxon>Bacteroidia</taxon>
        <taxon>Bacteroidales</taxon>
        <taxon>Odoribacteraceae</taxon>
        <taxon>Butyricimonas</taxon>
    </lineage>
</organism>